<feature type="non-terminal residue" evidence="1">
    <location>
        <position position="1"/>
    </location>
</feature>
<gene>
    <name evidence="1" type="ORF">GCK32_013991</name>
</gene>
<dbReference type="SUPFAM" id="SSF51905">
    <property type="entry name" value="FAD/NAD(P)-binding domain"/>
    <property type="match status" value="1"/>
</dbReference>
<keyword evidence="2" id="KW-1185">Reference proteome</keyword>
<dbReference type="InterPro" id="IPR036188">
    <property type="entry name" value="FAD/NAD-bd_sf"/>
</dbReference>
<evidence type="ECO:0000313" key="2">
    <source>
        <dbReference type="Proteomes" id="UP001331761"/>
    </source>
</evidence>
<comment type="caution">
    <text evidence="1">The sequence shown here is derived from an EMBL/GenBank/DDBJ whole genome shotgun (WGS) entry which is preliminary data.</text>
</comment>
<dbReference type="Proteomes" id="UP001331761">
    <property type="component" value="Unassembled WGS sequence"/>
</dbReference>
<dbReference type="Gene3D" id="3.50.50.60">
    <property type="entry name" value="FAD/NAD(P)-binding domain"/>
    <property type="match status" value="1"/>
</dbReference>
<dbReference type="EMBL" id="WIXE01019165">
    <property type="protein sequence ID" value="KAK5970277.1"/>
    <property type="molecule type" value="Genomic_DNA"/>
</dbReference>
<evidence type="ECO:0000313" key="1">
    <source>
        <dbReference type="EMBL" id="KAK5970277.1"/>
    </source>
</evidence>
<accession>A0AAN8II69</accession>
<proteinExistence type="predicted"/>
<reference evidence="1 2" key="1">
    <citation type="submission" date="2019-10" db="EMBL/GenBank/DDBJ databases">
        <title>Assembly and Annotation for the nematode Trichostrongylus colubriformis.</title>
        <authorList>
            <person name="Martin J."/>
        </authorList>
    </citation>
    <scope>NUCLEOTIDE SEQUENCE [LARGE SCALE GENOMIC DNA]</scope>
    <source>
        <strain evidence="1">G859</strain>
        <tissue evidence="1">Whole worm</tissue>
    </source>
</reference>
<protein>
    <submittedName>
        <fullName evidence="1">Uncharacterized protein</fullName>
    </submittedName>
</protein>
<sequence length="151" mass="16742">AWAVPHWQISSKRPRQTTVSPLHFCVVDLGGISLTHEHLRTDVLTKGSVVTPNRWNSSANHTIVMSLTRVGRLRPSVLAITTRCQSTHNVFALVMGGGVAGSSVAYHLTKRNIKDVILLEKEGMQFGLQRSLFEMTIPNDHGVEEIKTCLF</sequence>
<dbReference type="AlphaFoldDB" id="A0AAN8II69"/>
<organism evidence="1 2">
    <name type="scientific">Trichostrongylus colubriformis</name>
    <name type="common">Black scour worm</name>
    <dbReference type="NCBI Taxonomy" id="6319"/>
    <lineage>
        <taxon>Eukaryota</taxon>
        <taxon>Metazoa</taxon>
        <taxon>Ecdysozoa</taxon>
        <taxon>Nematoda</taxon>
        <taxon>Chromadorea</taxon>
        <taxon>Rhabditida</taxon>
        <taxon>Rhabditina</taxon>
        <taxon>Rhabditomorpha</taxon>
        <taxon>Strongyloidea</taxon>
        <taxon>Trichostrongylidae</taxon>
        <taxon>Trichostrongylus</taxon>
    </lineage>
</organism>
<name>A0AAN8II69_TRICO</name>